<organism evidence="1 2">
    <name type="scientific">Arctium lappa</name>
    <name type="common">Greater burdock</name>
    <name type="synonym">Lappa major</name>
    <dbReference type="NCBI Taxonomy" id="4217"/>
    <lineage>
        <taxon>Eukaryota</taxon>
        <taxon>Viridiplantae</taxon>
        <taxon>Streptophyta</taxon>
        <taxon>Embryophyta</taxon>
        <taxon>Tracheophyta</taxon>
        <taxon>Spermatophyta</taxon>
        <taxon>Magnoliopsida</taxon>
        <taxon>eudicotyledons</taxon>
        <taxon>Gunneridae</taxon>
        <taxon>Pentapetalae</taxon>
        <taxon>asterids</taxon>
        <taxon>campanulids</taxon>
        <taxon>Asterales</taxon>
        <taxon>Asteraceae</taxon>
        <taxon>Carduoideae</taxon>
        <taxon>Cardueae</taxon>
        <taxon>Arctiinae</taxon>
        <taxon>Arctium</taxon>
    </lineage>
</organism>
<gene>
    <name evidence="1" type="ORF">L6452_31586</name>
</gene>
<evidence type="ECO:0000313" key="2">
    <source>
        <dbReference type="Proteomes" id="UP001055879"/>
    </source>
</evidence>
<comment type="caution">
    <text evidence="1">The sequence shown here is derived from an EMBL/GenBank/DDBJ whole genome shotgun (WGS) entry which is preliminary data.</text>
</comment>
<protein>
    <submittedName>
        <fullName evidence="1">Uncharacterized protein</fullName>
    </submittedName>
</protein>
<dbReference type="Proteomes" id="UP001055879">
    <property type="component" value="Linkage Group LG11"/>
</dbReference>
<reference evidence="1 2" key="2">
    <citation type="journal article" date="2022" name="Mol. Ecol. Resour.">
        <title>The genomes of chicory, endive, great burdock and yacon provide insights into Asteraceae paleo-polyploidization history and plant inulin production.</title>
        <authorList>
            <person name="Fan W."/>
            <person name="Wang S."/>
            <person name="Wang H."/>
            <person name="Wang A."/>
            <person name="Jiang F."/>
            <person name="Liu H."/>
            <person name="Zhao H."/>
            <person name="Xu D."/>
            <person name="Zhang Y."/>
        </authorList>
    </citation>
    <scope>NUCLEOTIDE SEQUENCE [LARGE SCALE GENOMIC DNA]</scope>
    <source>
        <strain evidence="2">cv. Niubang</strain>
    </source>
</reference>
<dbReference type="EMBL" id="CM042057">
    <property type="protein sequence ID" value="KAI3691784.1"/>
    <property type="molecule type" value="Genomic_DNA"/>
</dbReference>
<accession>A0ACB8Z1G4</accession>
<name>A0ACB8Z1G4_ARCLA</name>
<evidence type="ECO:0000313" key="1">
    <source>
        <dbReference type="EMBL" id="KAI3691784.1"/>
    </source>
</evidence>
<keyword evidence="2" id="KW-1185">Reference proteome</keyword>
<reference evidence="2" key="1">
    <citation type="journal article" date="2022" name="Mol. Ecol. Resour.">
        <title>The genomes of chicory, endive, great burdock and yacon provide insights into Asteraceae palaeo-polyploidization history and plant inulin production.</title>
        <authorList>
            <person name="Fan W."/>
            <person name="Wang S."/>
            <person name="Wang H."/>
            <person name="Wang A."/>
            <person name="Jiang F."/>
            <person name="Liu H."/>
            <person name="Zhao H."/>
            <person name="Xu D."/>
            <person name="Zhang Y."/>
        </authorList>
    </citation>
    <scope>NUCLEOTIDE SEQUENCE [LARGE SCALE GENOMIC DNA]</scope>
    <source>
        <strain evidence="2">cv. Niubang</strain>
    </source>
</reference>
<sequence length="205" mass="22683">MFIDITTINMKYPIGKSTTMAKTNRAWLLVLAVVIVLSVTTIHAQKCNPSGRLRGKKPPGDHCNHHNMAECCKEGKFYATYDCSPPVTQRTEVVLTLNSFEKGGEGGWASQCDERFHSDKTRVVALSTGWYDGGKRCLDFITIHGNGKSVKAKVVDQCDSTMGCNDEHAYQPPCPNNIVDASDAVWAALGVPRKDWGWMKVTWSD</sequence>
<proteinExistence type="predicted"/>